<comment type="cofactor">
    <cofactor evidence="1">
        <name>a divalent metal cation</name>
        <dbReference type="ChEBI" id="CHEBI:60240"/>
    </cofactor>
</comment>
<dbReference type="OrthoDB" id="6581217at2759"/>
<dbReference type="GeneID" id="112467140"/>
<dbReference type="Proteomes" id="UP000504618">
    <property type="component" value="Unplaced"/>
</dbReference>
<dbReference type="AlphaFoldDB" id="A0A6J1REX1"/>
<evidence type="ECO:0000256" key="2">
    <source>
        <dbReference type="ARBA" id="ARBA00004123"/>
    </source>
</evidence>
<dbReference type="GO" id="GO:0004518">
    <property type="term" value="F:nuclease activity"/>
    <property type="evidence" value="ECO:0007669"/>
    <property type="project" value="UniProtKB-KW"/>
</dbReference>
<evidence type="ECO:0000256" key="3">
    <source>
        <dbReference type="ARBA" id="ARBA00006958"/>
    </source>
</evidence>
<dbReference type="Pfam" id="PF13359">
    <property type="entry name" value="DDE_Tnp_4"/>
    <property type="match status" value="1"/>
</dbReference>
<dbReference type="GO" id="GO:0005634">
    <property type="term" value="C:nucleus"/>
    <property type="evidence" value="ECO:0007669"/>
    <property type="project" value="UniProtKB-SubCell"/>
</dbReference>
<reference evidence="10" key="1">
    <citation type="submission" date="2025-08" db="UniProtKB">
        <authorList>
            <consortium name="RefSeq"/>
        </authorList>
    </citation>
    <scope>IDENTIFICATION</scope>
    <source>
        <tissue evidence="10">Whole body</tissue>
    </source>
</reference>
<keyword evidence="9" id="KW-1185">Reference proteome</keyword>
<accession>A0A6J1REX1</accession>
<gene>
    <name evidence="10" type="primary">LOC112467140</name>
</gene>
<evidence type="ECO:0000256" key="1">
    <source>
        <dbReference type="ARBA" id="ARBA00001968"/>
    </source>
</evidence>
<evidence type="ECO:0000256" key="5">
    <source>
        <dbReference type="ARBA" id="ARBA00022723"/>
    </source>
</evidence>
<keyword evidence="5" id="KW-0479">Metal-binding</keyword>
<dbReference type="InterPro" id="IPR027806">
    <property type="entry name" value="HARBI1_dom"/>
</dbReference>
<dbReference type="RefSeq" id="XP_024891391.1">
    <property type="nucleotide sequence ID" value="XM_025035623.1"/>
</dbReference>
<protein>
    <submittedName>
        <fullName evidence="10">Protein ANTAGONIST OF LIKE HETEROCHROMATIN PROTEIN 1-like</fullName>
    </submittedName>
</protein>
<evidence type="ECO:0000256" key="4">
    <source>
        <dbReference type="ARBA" id="ARBA00022722"/>
    </source>
</evidence>
<comment type="similarity">
    <text evidence="3">Belongs to the HARBI1 family.</text>
</comment>
<name>A0A6J1REX1_9HYME</name>
<evidence type="ECO:0000259" key="8">
    <source>
        <dbReference type="Pfam" id="PF13359"/>
    </source>
</evidence>
<dbReference type="PANTHER" id="PTHR22930:SF269">
    <property type="entry name" value="NUCLEASE HARBI1-LIKE PROTEIN"/>
    <property type="match status" value="1"/>
</dbReference>
<feature type="domain" description="DDE Tnp4" evidence="8">
    <location>
        <begin position="181"/>
        <end position="347"/>
    </location>
</feature>
<evidence type="ECO:0000313" key="10">
    <source>
        <dbReference type="RefSeq" id="XP_024891391.1"/>
    </source>
</evidence>
<evidence type="ECO:0000313" key="9">
    <source>
        <dbReference type="Proteomes" id="UP000504618"/>
    </source>
</evidence>
<dbReference type="GO" id="GO:0016787">
    <property type="term" value="F:hydrolase activity"/>
    <property type="evidence" value="ECO:0007669"/>
    <property type="project" value="UniProtKB-KW"/>
</dbReference>
<organism evidence="9 10">
    <name type="scientific">Temnothorax curvispinosus</name>
    <dbReference type="NCBI Taxonomy" id="300111"/>
    <lineage>
        <taxon>Eukaryota</taxon>
        <taxon>Metazoa</taxon>
        <taxon>Ecdysozoa</taxon>
        <taxon>Arthropoda</taxon>
        <taxon>Hexapoda</taxon>
        <taxon>Insecta</taxon>
        <taxon>Pterygota</taxon>
        <taxon>Neoptera</taxon>
        <taxon>Endopterygota</taxon>
        <taxon>Hymenoptera</taxon>
        <taxon>Apocrita</taxon>
        <taxon>Aculeata</taxon>
        <taxon>Formicoidea</taxon>
        <taxon>Formicidae</taxon>
        <taxon>Myrmicinae</taxon>
        <taxon>Temnothorax</taxon>
    </lineage>
</organism>
<dbReference type="InterPro" id="IPR045249">
    <property type="entry name" value="HARBI1-like"/>
</dbReference>
<dbReference type="PANTHER" id="PTHR22930">
    <property type="match status" value="1"/>
</dbReference>
<evidence type="ECO:0000256" key="6">
    <source>
        <dbReference type="ARBA" id="ARBA00022801"/>
    </source>
</evidence>
<comment type="subcellular location">
    <subcellularLocation>
        <location evidence="2">Nucleus</location>
    </subcellularLocation>
</comment>
<keyword evidence="6" id="KW-0378">Hydrolase</keyword>
<proteinExistence type="inferred from homology"/>
<keyword evidence="4" id="KW-0540">Nuclease</keyword>
<dbReference type="GO" id="GO:0046872">
    <property type="term" value="F:metal ion binding"/>
    <property type="evidence" value="ECO:0007669"/>
    <property type="project" value="UniProtKB-KW"/>
</dbReference>
<sequence>MELDELILASISVITLHHQLILVWKRRKQRQENRRRKGWWIRLINLSKIQQGYQSNLVREMETEDHEAFFQNFRMWPEHFNWLLNQVQDKLQKRSRRASLDPKLRLQVTLLYLAQGDSVLSKHTEFRIGRSTVYAIIPETCKAIWEALQPIFLPTMDRNSWNRVAEGFMDRWQFPNCVGAIDGKHIRIKAPPMSGSEYYNYKGFFSLVLMAACDAEYKFTWVDIGQYGSLSDGSIWRNTNFMQALEDGTADLPPSIPLPGTNVPFPYVFVGDEAFPLSTYMMRPFPRRNVNMSNNERIFNYRLSRARRVIENTFGIMTTKWQILSTCISCSPKNAELITKALVCLHNFMMTCGRSQYCPQELINNNGEVERETWRVQANETIFHRLGRTGANRSTRIVQGMRNYLMQYFTYEIGQEQAPWQNEMALHERSINA</sequence>
<keyword evidence="7" id="KW-0539">Nucleus</keyword>
<evidence type="ECO:0000256" key="7">
    <source>
        <dbReference type="ARBA" id="ARBA00023242"/>
    </source>
</evidence>